<dbReference type="KEGG" id="ude:JM47_02970"/>
<dbReference type="PANTHER" id="PTHR46333">
    <property type="entry name" value="CYTOKINESIS PROTEIN 3"/>
    <property type="match status" value="1"/>
</dbReference>
<dbReference type="PATRIC" id="fig|42094.4.peg.592"/>
<dbReference type="AlphaFoldDB" id="A0A0C5RM70"/>
<evidence type="ECO:0000313" key="4">
    <source>
        <dbReference type="Proteomes" id="UP000032261"/>
    </source>
</evidence>
<dbReference type="InterPro" id="IPR002931">
    <property type="entry name" value="Transglutaminase-like"/>
</dbReference>
<dbReference type="Pfam" id="PF01841">
    <property type="entry name" value="Transglut_core"/>
    <property type="match status" value="1"/>
</dbReference>
<dbReference type="SUPFAM" id="SSF54001">
    <property type="entry name" value="Cysteine proteinases"/>
    <property type="match status" value="1"/>
</dbReference>
<proteinExistence type="predicted"/>
<dbReference type="NCBIfam" id="NF045980">
    <property type="entry name" value="MAG6410_fam_LP"/>
    <property type="match status" value="1"/>
</dbReference>
<protein>
    <recommendedName>
        <fullName evidence="2">Transglutaminase-like domain-containing protein</fullName>
    </recommendedName>
</protein>
<accession>A0A0C5RM70</accession>
<feature type="compositionally biased region" description="Basic and acidic residues" evidence="1">
    <location>
        <begin position="63"/>
        <end position="77"/>
    </location>
</feature>
<feature type="domain" description="Transglutaminase-like" evidence="2">
    <location>
        <begin position="343"/>
        <end position="436"/>
    </location>
</feature>
<reference evidence="3 4" key="1">
    <citation type="journal article" date="2015" name="Genome Announc.">
        <title>Genome Sequence of Ureaplasma diversum Strain ATCC 49782.</title>
        <authorList>
            <person name="Marques L.M."/>
            <person name="Guimaraes A.M."/>
            <person name="Martins H.B."/>
            <person name="Rezende I.S."/>
            <person name="Barbosa M.S."/>
            <person name="Campos G.B."/>
            <person name="do Nascimento N.C."/>
            <person name="Dos Santos A.P."/>
            <person name="Amorim A.T."/>
            <person name="Santos V.M."/>
            <person name="Messick J.B."/>
            <person name="Timenetsky J."/>
        </authorList>
    </citation>
    <scope>NUCLEOTIDE SEQUENCE [LARGE SCALE GENOMIC DNA]</scope>
    <source>
        <strain evidence="3 4">ATCC 49782</strain>
    </source>
</reference>
<dbReference type="RefSeq" id="WP_208894913.1">
    <property type="nucleotide sequence ID" value="NZ_CP009770.1"/>
</dbReference>
<dbReference type="PANTHER" id="PTHR46333:SF2">
    <property type="entry name" value="CYTOKINESIS PROTEIN 3"/>
    <property type="match status" value="1"/>
</dbReference>
<dbReference type="Gene3D" id="3.10.620.30">
    <property type="match status" value="1"/>
</dbReference>
<dbReference type="STRING" id="42094.JM47_02970"/>
<evidence type="ECO:0000313" key="3">
    <source>
        <dbReference type="EMBL" id="AJQ45507.1"/>
    </source>
</evidence>
<gene>
    <name evidence="3" type="ORF">JM47_02970</name>
</gene>
<evidence type="ECO:0000256" key="1">
    <source>
        <dbReference type="SAM" id="MobiDB-lite"/>
    </source>
</evidence>
<dbReference type="PROSITE" id="PS51257">
    <property type="entry name" value="PROKAR_LIPOPROTEIN"/>
    <property type="match status" value="1"/>
</dbReference>
<organism evidence="3 4">
    <name type="scientific">Ureaplasma diversum</name>
    <dbReference type="NCBI Taxonomy" id="42094"/>
    <lineage>
        <taxon>Bacteria</taxon>
        <taxon>Bacillati</taxon>
        <taxon>Mycoplasmatota</taxon>
        <taxon>Mycoplasmoidales</taxon>
        <taxon>Mycoplasmoidaceae</taxon>
        <taxon>Ureaplasma</taxon>
    </lineage>
</organism>
<feature type="region of interest" description="Disordered" evidence="1">
    <location>
        <begin position="46"/>
        <end position="183"/>
    </location>
</feature>
<name>A0A0C5RM70_9BACT</name>
<feature type="compositionally biased region" description="Basic and acidic residues" evidence="1">
    <location>
        <begin position="167"/>
        <end position="181"/>
    </location>
</feature>
<dbReference type="Proteomes" id="UP000032261">
    <property type="component" value="Chromosome"/>
</dbReference>
<dbReference type="InterPro" id="IPR052557">
    <property type="entry name" value="CAP/Cytokinesis_protein"/>
</dbReference>
<feature type="compositionally biased region" description="Polar residues" evidence="1">
    <location>
        <begin position="78"/>
        <end position="95"/>
    </location>
</feature>
<dbReference type="HOGENOM" id="CLU_013351_0_0_14"/>
<feature type="compositionally biased region" description="Polar residues" evidence="1">
    <location>
        <begin position="141"/>
        <end position="155"/>
    </location>
</feature>
<feature type="compositionally biased region" description="Basic and acidic residues" evidence="1">
    <location>
        <begin position="96"/>
        <end position="112"/>
    </location>
</feature>
<sequence>MKTKKKIIISSLLIGVGLLPIIGFVASCKNEDKQGVNQKHFLLEELDERDNSNSKKKNSQLFKETDKTKISEKKQENKPSVLNNQSSSPATGNKQKPTEPSDQVNKKPDDKSVVGSNNSQPSPNNSSSSNLVDSKKEVETKNQSTNPLVDSSSNQPKEEIQSPFDSNTKEEQPLKHVDDSFYPKQIDQPVQPAVLAEQEIRDRILGIDQLAPNYYTHSDFKLKNDYVEVLGNGSDSFKLELLGKDGKPVLGVKWYVRTRYPESQVYKSGSTWEGAIISLKDDGTVSGLKYDGEQGKSEVWAEYQGYLYKAIVRVFSNSETVNEIETRKAKEAAKEITKEWHNLSDYEKALKAYEWMTQNVEYVERGNLVDDQTAYSSLVEKQCVCSGYAKGYKMLLDELGIPSKLIVGPVLIARNTYENHIWNLVEIEGKWYHVDTTWGVRSKRWNKNTGKQNTIYNYFLLLDENFKRPRDYINPNKNSMGTKYRASKMDNFVVDEIGVRRVIHKTFTKEPKRTWFLVNTPWKFKNEEILEKAIKDLTGTRYKPNVGRKVDWNYNFKYFWYLLEDQIKNVDSKKVDLTISPTTNDKSSYIIKIQTNGEVEFGLENIEVQNAFIDRLEKTNDGYLVYLTNFDIPNGKNNIKIDVFKIGYQFKPSTSEVSFDVKQQPTPEAKFIADTNSSGVLTNVDSNMQYRTTIGDWKDIQGNSIPFNDVGTIDIYVRRKPDAKHSASKIQHIKLTKGRDLDREVKYYNKQIIGVDNTMQYRLDGTADWKEITTTKLSNLSSGTYQVRSKPNGSQLASDTVKVTVY</sequence>
<feature type="compositionally biased region" description="Low complexity" evidence="1">
    <location>
        <begin position="116"/>
        <end position="130"/>
    </location>
</feature>
<evidence type="ECO:0000259" key="2">
    <source>
        <dbReference type="Pfam" id="PF01841"/>
    </source>
</evidence>
<dbReference type="EMBL" id="CP009770">
    <property type="protein sequence ID" value="AJQ45507.1"/>
    <property type="molecule type" value="Genomic_DNA"/>
</dbReference>
<dbReference type="GO" id="GO:0005737">
    <property type="term" value="C:cytoplasm"/>
    <property type="evidence" value="ECO:0007669"/>
    <property type="project" value="TreeGrafter"/>
</dbReference>
<dbReference type="InterPro" id="IPR038765">
    <property type="entry name" value="Papain-like_cys_pep_sf"/>
</dbReference>